<keyword evidence="2" id="KW-1185">Reference proteome</keyword>
<dbReference type="AlphaFoldDB" id="A0A5A7QZW7"/>
<proteinExistence type="predicted"/>
<dbReference type="EMBL" id="BKCP01009404">
    <property type="protein sequence ID" value="GER50993.1"/>
    <property type="molecule type" value="Genomic_DNA"/>
</dbReference>
<protein>
    <submittedName>
        <fullName evidence="1">Apoptosis-stimulating of p53 protein 1</fullName>
    </submittedName>
</protein>
<evidence type="ECO:0000313" key="2">
    <source>
        <dbReference type="Proteomes" id="UP000325081"/>
    </source>
</evidence>
<reference evidence="2" key="1">
    <citation type="journal article" date="2019" name="Curr. Biol.">
        <title>Genome Sequence of Striga asiatica Provides Insight into the Evolution of Plant Parasitism.</title>
        <authorList>
            <person name="Yoshida S."/>
            <person name="Kim S."/>
            <person name="Wafula E.K."/>
            <person name="Tanskanen J."/>
            <person name="Kim Y.M."/>
            <person name="Honaas L."/>
            <person name="Yang Z."/>
            <person name="Spallek T."/>
            <person name="Conn C.E."/>
            <person name="Ichihashi Y."/>
            <person name="Cheong K."/>
            <person name="Cui S."/>
            <person name="Der J.P."/>
            <person name="Gundlach H."/>
            <person name="Jiao Y."/>
            <person name="Hori C."/>
            <person name="Ishida J.K."/>
            <person name="Kasahara H."/>
            <person name="Kiba T."/>
            <person name="Kim M.S."/>
            <person name="Koo N."/>
            <person name="Laohavisit A."/>
            <person name="Lee Y.H."/>
            <person name="Lumba S."/>
            <person name="McCourt P."/>
            <person name="Mortimer J.C."/>
            <person name="Mutuku J.M."/>
            <person name="Nomura T."/>
            <person name="Sasaki-Sekimoto Y."/>
            <person name="Seto Y."/>
            <person name="Wang Y."/>
            <person name="Wakatake T."/>
            <person name="Sakakibara H."/>
            <person name="Demura T."/>
            <person name="Yamaguchi S."/>
            <person name="Yoneyama K."/>
            <person name="Manabe R.I."/>
            <person name="Nelson D.C."/>
            <person name="Schulman A.H."/>
            <person name="Timko M.P."/>
            <person name="dePamphilis C.W."/>
            <person name="Choi D."/>
            <person name="Shirasu K."/>
        </authorList>
    </citation>
    <scope>NUCLEOTIDE SEQUENCE [LARGE SCALE GENOMIC DNA]</scope>
    <source>
        <strain evidence="2">cv. UVA1</strain>
    </source>
</reference>
<organism evidence="1 2">
    <name type="scientific">Striga asiatica</name>
    <name type="common">Asiatic witchweed</name>
    <name type="synonym">Buchnera asiatica</name>
    <dbReference type="NCBI Taxonomy" id="4170"/>
    <lineage>
        <taxon>Eukaryota</taxon>
        <taxon>Viridiplantae</taxon>
        <taxon>Streptophyta</taxon>
        <taxon>Embryophyta</taxon>
        <taxon>Tracheophyta</taxon>
        <taxon>Spermatophyta</taxon>
        <taxon>Magnoliopsida</taxon>
        <taxon>eudicotyledons</taxon>
        <taxon>Gunneridae</taxon>
        <taxon>Pentapetalae</taxon>
        <taxon>asterids</taxon>
        <taxon>lamiids</taxon>
        <taxon>Lamiales</taxon>
        <taxon>Orobanchaceae</taxon>
        <taxon>Buchnereae</taxon>
        <taxon>Striga</taxon>
    </lineage>
</organism>
<accession>A0A5A7QZW7</accession>
<name>A0A5A7QZW7_STRAF</name>
<evidence type="ECO:0000313" key="1">
    <source>
        <dbReference type="EMBL" id="GER50993.1"/>
    </source>
</evidence>
<comment type="caution">
    <text evidence="1">The sequence shown here is derived from an EMBL/GenBank/DDBJ whole genome shotgun (WGS) entry which is preliminary data.</text>
</comment>
<dbReference type="Proteomes" id="UP000325081">
    <property type="component" value="Unassembled WGS sequence"/>
</dbReference>
<gene>
    <name evidence="1" type="ORF">STAS_28325</name>
</gene>
<feature type="non-terminal residue" evidence="1">
    <location>
        <position position="122"/>
    </location>
</feature>
<sequence length="122" mass="13871">MLHKKFKSPSNICKEKMQQLKAKLKEVKILAAMLSTHKGKHENASSEAEAFLPIFLQSYQERQTAELTIMSTGKTTSRSTTCAPSCSISRILWYVLLLEIIISSLKFRRGLQDKFCFDSKPT</sequence>